<accession>A0A2J8TGI0</accession>
<dbReference type="SMART" id="SM00702">
    <property type="entry name" value="P4Hc"/>
    <property type="match status" value="1"/>
</dbReference>
<dbReference type="CTD" id="54681"/>
<evidence type="ECO:0000256" key="13">
    <source>
        <dbReference type="ARBA" id="ARBA00023002"/>
    </source>
</evidence>
<feature type="domain" description="Fe2OG dioxygenase" evidence="24">
    <location>
        <begin position="310"/>
        <end position="521"/>
    </location>
</feature>
<dbReference type="GO" id="GO:0031418">
    <property type="term" value="F:L-ascorbic acid binding"/>
    <property type="evidence" value="ECO:0007669"/>
    <property type="project" value="UniProtKB-KW"/>
</dbReference>
<dbReference type="PANTHER" id="PTHR10869">
    <property type="entry name" value="PROLYL 4-HYDROXYLASE ALPHA SUBUNIT"/>
    <property type="match status" value="1"/>
</dbReference>
<dbReference type="FunFam" id="2.60.120.620:FF:000008">
    <property type="entry name" value="transmembrane prolyl 4-hydroxylase"/>
    <property type="match status" value="1"/>
</dbReference>
<dbReference type="InterPro" id="IPR018247">
    <property type="entry name" value="EF_Hand_1_Ca_BS"/>
</dbReference>
<dbReference type="PANTHER" id="PTHR10869:SF246">
    <property type="entry name" value="TRANSMEMBRANE PROLYL 4-HYDROXYLASE"/>
    <property type="match status" value="1"/>
</dbReference>
<dbReference type="InterPro" id="IPR005123">
    <property type="entry name" value="Oxoglu/Fe-dep_dioxygenase_dom"/>
</dbReference>
<dbReference type="InterPro" id="IPR002048">
    <property type="entry name" value="EF_hand_dom"/>
</dbReference>
<protein>
    <recommendedName>
        <fullName evidence="20">Transmembrane prolyl 4-hydroxylase</fullName>
        <ecNumber evidence="17">1.14.11.29</ecNumber>
    </recommendedName>
    <alternativeName>
        <fullName evidence="21">Hypoxia-inducible factor prolyl hydroxylase 4</fullName>
    </alternativeName>
</protein>
<keyword evidence="27" id="KW-1185">Reference proteome</keyword>
<feature type="transmembrane region" description="Helical" evidence="23">
    <location>
        <begin position="59"/>
        <end position="84"/>
    </location>
</feature>
<dbReference type="Gene3D" id="1.10.238.10">
    <property type="entry name" value="EF-hand"/>
    <property type="match status" value="1"/>
</dbReference>
<feature type="region of interest" description="Disordered" evidence="22">
    <location>
        <begin position="89"/>
        <end position="111"/>
    </location>
</feature>
<evidence type="ECO:0000256" key="1">
    <source>
        <dbReference type="ARBA" id="ARBA00001961"/>
    </source>
</evidence>
<dbReference type="GO" id="GO:0005789">
    <property type="term" value="C:endoplasmic reticulum membrane"/>
    <property type="evidence" value="ECO:0007669"/>
    <property type="project" value="UniProtKB-SubCell"/>
</dbReference>
<gene>
    <name evidence="26" type="primary">P4HTM</name>
    <name evidence="25" type="ORF">CR201_G0035001</name>
</gene>
<accession>A0A8I5T4I6</accession>
<evidence type="ECO:0000256" key="2">
    <source>
        <dbReference type="ARBA" id="ARBA00004648"/>
    </source>
</evidence>
<comment type="catalytic activity">
    <reaction evidence="18">
        <text>L-prolyl-[hypoxia-inducible factor alpha subunit] + 2-oxoglutarate + O2 = trans-4-hydroxy-L-prolyl-[hypoxia-inducible factor alpha subunit] + succinate + CO2</text>
        <dbReference type="Rhea" id="RHEA:48400"/>
        <dbReference type="Rhea" id="RHEA-COMP:12093"/>
        <dbReference type="Rhea" id="RHEA-COMP:12094"/>
        <dbReference type="ChEBI" id="CHEBI:15379"/>
        <dbReference type="ChEBI" id="CHEBI:16526"/>
        <dbReference type="ChEBI" id="CHEBI:16810"/>
        <dbReference type="ChEBI" id="CHEBI:30031"/>
        <dbReference type="ChEBI" id="CHEBI:50342"/>
        <dbReference type="ChEBI" id="CHEBI:61965"/>
        <dbReference type="EC" id="1.14.11.29"/>
    </reaction>
</comment>
<dbReference type="GO" id="GO:0005506">
    <property type="term" value="F:iron ion binding"/>
    <property type="evidence" value="ECO:0007669"/>
    <property type="project" value="InterPro"/>
</dbReference>
<name>A0A2J8TGI0_PONAB</name>
<reference evidence="26" key="3">
    <citation type="submission" date="2025-05" db="UniProtKB">
        <authorList>
            <consortium name="Ensembl"/>
        </authorList>
    </citation>
    <scope>IDENTIFICATION</scope>
</reference>
<dbReference type="Ensembl" id="ENSPPYT00000049677.1">
    <property type="protein sequence ID" value="ENSPPYP00000027023.1"/>
    <property type="gene ID" value="ENSPPYG00000036915.1"/>
</dbReference>
<evidence type="ECO:0000256" key="10">
    <source>
        <dbReference type="ARBA" id="ARBA00022964"/>
    </source>
</evidence>
<dbReference type="OMA" id="MTQAQPC"/>
<evidence type="ECO:0000313" key="27">
    <source>
        <dbReference type="Proteomes" id="UP000001595"/>
    </source>
</evidence>
<dbReference type="InterPro" id="IPR044862">
    <property type="entry name" value="Pro_4_hyd_alph_FE2OG_OXY"/>
</dbReference>
<evidence type="ECO:0000256" key="6">
    <source>
        <dbReference type="ARBA" id="ARBA00022737"/>
    </source>
</evidence>
<keyword evidence="7" id="KW-0256">Endoplasmic reticulum</keyword>
<keyword evidence="15 23" id="KW-0472">Membrane</keyword>
<keyword evidence="12 23" id="KW-1133">Transmembrane helix</keyword>
<evidence type="ECO:0000256" key="16">
    <source>
        <dbReference type="ARBA" id="ARBA00023180"/>
    </source>
</evidence>
<keyword evidence="11" id="KW-0735">Signal-anchor</keyword>
<dbReference type="FunFam" id="1.10.238.10:FF:000141">
    <property type="entry name" value="transmembrane prolyl 4-hydroxylase"/>
    <property type="match status" value="1"/>
</dbReference>
<comment type="function">
    <text evidence="19">Catalyzes the post-translational formation of 4-hydroxyproline in hypoxia-inducible factor (HIF) alpha proteins. Hydroxylates HIF1A at 'Pro-402' and 'Pro-564'. May function as a cellular oxygen sensor and, under normoxic conditions, may target HIF through the hydroxylation for proteasomal degradation via the von Hippel-Lindau ubiquitination complex.</text>
</comment>
<comment type="cofactor">
    <cofactor evidence="1">
        <name>L-ascorbate</name>
        <dbReference type="ChEBI" id="CHEBI:38290"/>
    </cofactor>
</comment>
<keyword evidence="6" id="KW-0677">Repeat</keyword>
<dbReference type="InterPro" id="IPR011992">
    <property type="entry name" value="EF-hand-dom_pair"/>
</dbReference>
<evidence type="ECO:0000256" key="22">
    <source>
        <dbReference type="SAM" id="MobiDB-lite"/>
    </source>
</evidence>
<evidence type="ECO:0000256" key="7">
    <source>
        <dbReference type="ARBA" id="ARBA00022824"/>
    </source>
</evidence>
<evidence type="ECO:0000256" key="17">
    <source>
        <dbReference type="ARBA" id="ARBA00039004"/>
    </source>
</evidence>
<comment type="subunit">
    <text evidence="3">Homodimer.</text>
</comment>
<evidence type="ECO:0000313" key="25">
    <source>
        <dbReference type="EMBL" id="PNJ32053.1"/>
    </source>
</evidence>
<sequence>MAAAAVTGQRPETAAAEEASRPQWAPPDHCQAQVAAGLGDGEDAPVRPLCKPRGICSRAYFLVLMVFVHLYLGNVLALLLFVHYSNGDESSDPGPQHRAQGPGPEPTLGPLTRLEGIKVGHERKVQLVTDRDHFIRTLSLKPLLFEIPSFLTDEECRLIIHLAQMKGLQRSQILPTEEYEEAMSTMQVSQLDLFQLLDQNRDGHLQLREVLAQTRLGNGWWMTPESIQEMYAAIKADPDGDGVLSLQEFSNMDLRDFHKYMRSHKAESSELVRNSHHTWLYQGEGAHHVMRAIRQRVLRLTRLSPEIVELSEPLQVVRYGEGGHYHAHVDSGPVYPETICFHTKLVANESVPFETSCRQVSPNWGLPSILRPGTPMTQAQPCTVGMPLGMGPGDHWVIPVSPWEHPQLGTCSVAPLPYSYMTVLFYLNNVTGGGETVFPVADNRTYDEMSLIQDDVDLRDTRRHCDKGNLRVKPRQGTAVFWYNYLPDGQGWVGDVDDYSLHGGCLVTRGTKWIANNWINVDPSRARQALFQQEMARLAREGGTDSQPEWALDRAYRDARVEL</sequence>
<evidence type="ECO:0000256" key="5">
    <source>
        <dbReference type="ARBA" id="ARBA00022723"/>
    </source>
</evidence>
<feature type="region of interest" description="Disordered" evidence="22">
    <location>
        <begin position="1"/>
        <end position="27"/>
    </location>
</feature>
<dbReference type="PROSITE" id="PS00018">
    <property type="entry name" value="EF_HAND_1"/>
    <property type="match status" value="2"/>
</dbReference>
<evidence type="ECO:0000256" key="3">
    <source>
        <dbReference type="ARBA" id="ARBA00011738"/>
    </source>
</evidence>
<dbReference type="CDD" id="cd00051">
    <property type="entry name" value="EFh"/>
    <property type="match status" value="1"/>
</dbReference>
<dbReference type="EMBL" id="NDHI03003498">
    <property type="protein sequence ID" value="PNJ32053.1"/>
    <property type="molecule type" value="Genomic_DNA"/>
</dbReference>
<proteinExistence type="predicted"/>
<evidence type="ECO:0000256" key="20">
    <source>
        <dbReference type="ARBA" id="ARBA00068588"/>
    </source>
</evidence>
<evidence type="ECO:0000256" key="21">
    <source>
        <dbReference type="ARBA" id="ARBA00077065"/>
    </source>
</evidence>
<evidence type="ECO:0000256" key="14">
    <source>
        <dbReference type="ARBA" id="ARBA00023004"/>
    </source>
</evidence>
<keyword evidence="5" id="KW-0479">Metal-binding</keyword>
<keyword evidence="8" id="KW-0106">Calcium</keyword>
<keyword evidence="13" id="KW-0560">Oxidoreductase</keyword>
<dbReference type="Pfam" id="PF13499">
    <property type="entry name" value="EF-hand_7"/>
    <property type="match status" value="1"/>
</dbReference>
<dbReference type="GO" id="GO:0160082">
    <property type="term" value="F:hypoxia-inducible factor-proline dioxygenase activity"/>
    <property type="evidence" value="ECO:0007669"/>
    <property type="project" value="UniProtKB-EC"/>
</dbReference>
<organism evidence="25">
    <name type="scientific">Pongo abelii</name>
    <name type="common">Sumatran orangutan</name>
    <name type="synonym">Pongo pygmaeus abelii</name>
    <dbReference type="NCBI Taxonomy" id="9601"/>
    <lineage>
        <taxon>Eukaryota</taxon>
        <taxon>Metazoa</taxon>
        <taxon>Chordata</taxon>
        <taxon>Craniata</taxon>
        <taxon>Vertebrata</taxon>
        <taxon>Euteleostomi</taxon>
        <taxon>Mammalia</taxon>
        <taxon>Eutheria</taxon>
        <taxon>Euarchontoglires</taxon>
        <taxon>Primates</taxon>
        <taxon>Haplorrhini</taxon>
        <taxon>Catarrhini</taxon>
        <taxon>Hominidae</taxon>
        <taxon>Pongo</taxon>
    </lineage>
</organism>
<dbReference type="AlphaFoldDB" id="A0A2J8TGI0"/>
<evidence type="ECO:0000256" key="4">
    <source>
        <dbReference type="ARBA" id="ARBA00022692"/>
    </source>
</evidence>
<dbReference type="InterPro" id="IPR006620">
    <property type="entry name" value="Pro_4_hyd_alph"/>
</dbReference>
<evidence type="ECO:0000259" key="24">
    <source>
        <dbReference type="PROSITE" id="PS51471"/>
    </source>
</evidence>
<dbReference type="GeneTree" id="ENSGT00390000014570"/>
<evidence type="ECO:0000256" key="8">
    <source>
        <dbReference type="ARBA" id="ARBA00022837"/>
    </source>
</evidence>
<dbReference type="Proteomes" id="UP000001595">
    <property type="component" value="Chromosome 3"/>
</dbReference>
<evidence type="ECO:0000256" key="9">
    <source>
        <dbReference type="ARBA" id="ARBA00022896"/>
    </source>
</evidence>
<dbReference type="InterPro" id="IPR045054">
    <property type="entry name" value="P4HA-like"/>
</dbReference>
<evidence type="ECO:0000256" key="23">
    <source>
        <dbReference type="SAM" id="Phobius"/>
    </source>
</evidence>
<reference evidence="25" key="2">
    <citation type="submission" date="2017-12" db="EMBL/GenBank/DDBJ databases">
        <title>High-resolution comparative analysis of great ape genomes.</title>
        <authorList>
            <person name="Pollen A."/>
            <person name="Hastie A."/>
            <person name="Hormozdiari F."/>
            <person name="Dougherty M."/>
            <person name="Liu R."/>
            <person name="Chaisson M."/>
            <person name="Hoppe E."/>
            <person name="Hill C."/>
            <person name="Pang A."/>
            <person name="Hillier L."/>
            <person name="Baker C."/>
            <person name="Armstrong J."/>
            <person name="Shendure J."/>
            <person name="Paten B."/>
            <person name="Wilson R."/>
            <person name="Chao H."/>
            <person name="Schneider V."/>
            <person name="Ventura M."/>
            <person name="Kronenberg Z."/>
            <person name="Murali S."/>
            <person name="Gordon D."/>
            <person name="Cantsilieris S."/>
            <person name="Munson K."/>
            <person name="Nelson B."/>
            <person name="Raja A."/>
            <person name="Underwood J."/>
            <person name="Diekhans M."/>
            <person name="Fiddes I."/>
            <person name="Haussler D."/>
            <person name="Eichler E."/>
        </authorList>
    </citation>
    <scope>NUCLEOTIDE SEQUENCE [LARGE SCALE GENOMIC DNA]</scope>
    <source>
        <strain evidence="25">Susie</strain>
    </source>
</reference>
<keyword evidence="14" id="KW-0408">Iron</keyword>
<evidence type="ECO:0000256" key="11">
    <source>
        <dbReference type="ARBA" id="ARBA00022968"/>
    </source>
</evidence>
<evidence type="ECO:0000256" key="15">
    <source>
        <dbReference type="ARBA" id="ARBA00023136"/>
    </source>
</evidence>
<evidence type="ECO:0000256" key="19">
    <source>
        <dbReference type="ARBA" id="ARBA00056324"/>
    </source>
</evidence>
<dbReference type="SUPFAM" id="SSF47473">
    <property type="entry name" value="EF-hand"/>
    <property type="match status" value="1"/>
</dbReference>
<keyword evidence="16" id="KW-0325">Glycoprotein</keyword>
<comment type="subcellular location">
    <subcellularLocation>
        <location evidence="2">Endoplasmic reticulum membrane</location>
        <topology evidence="2">Single-pass type II membrane protein</topology>
    </subcellularLocation>
</comment>
<dbReference type="PROSITE" id="PS51471">
    <property type="entry name" value="FE2OG_OXY"/>
    <property type="match status" value="1"/>
</dbReference>
<dbReference type="GO" id="GO:0045646">
    <property type="term" value="P:regulation of erythrocyte differentiation"/>
    <property type="evidence" value="ECO:0007669"/>
    <property type="project" value="Ensembl"/>
</dbReference>
<keyword evidence="9" id="KW-0847">Vitamin C</keyword>
<dbReference type="GO" id="GO:0005509">
    <property type="term" value="F:calcium ion binding"/>
    <property type="evidence" value="ECO:0007669"/>
    <property type="project" value="InterPro"/>
</dbReference>
<dbReference type="GeneID" id="100442735"/>
<evidence type="ECO:0000256" key="12">
    <source>
        <dbReference type="ARBA" id="ARBA00022989"/>
    </source>
</evidence>
<keyword evidence="10" id="KW-0223">Dioxygenase</keyword>
<dbReference type="Gene3D" id="2.60.120.620">
    <property type="entry name" value="q2cbj1_9rhob like domain"/>
    <property type="match status" value="1"/>
</dbReference>
<reference evidence="26 27" key="1">
    <citation type="submission" date="2008-02" db="EMBL/GenBank/DDBJ databases">
        <title>A 6x draft sequence assembly of the Pongo pygmaeus abelii genome.</title>
        <authorList>
            <person name="Wilson R.K."/>
            <person name="Mardis E."/>
        </authorList>
    </citation>
    <scope>NUCLEOTIDE SEQUENCE [LARGE SCALE GENOMIC DNA]</scope>
</reference>
<dbReference type="GO" id="GO:0004656">
    <property type="term" value="F:procollagen-proline 4-dioxygenase activity"/>
    <property type="evidence" value="ECO:0007669"/>
    <property type="project" value="TreeGrafter"/>
</dbReference>
<dbReference type="RefSeq" id="XP_054406793.2">
    <property type="nucleotide sequence ID" value="XM_054550818.2"/>
</dbReference>
<evidence type="ECO:0000313" key="26">
    <source>
        <dbReference type="Ensembl" id="ENSPPYP00000027023.1"/>
    </source>
</evidence>
<keyword evidence="4 23" id="KW-0812">Transmembrane</keyword>
<dbReference type="Pfam" id="PF13640">
    <property type="entry name" value="2OG-FeII_Oxy_3"/>
    <property type="match status" value="1"/>
</dbReference>
<dbReference type="EC" id="1.14.11.29" evidence="17"/>
<evidence type="ECO:0000256" key="18">
    <source>
        <dbReference type="ARBA" id="ARBA00049134"/>
    </source>
</evidence>